<dbReference type="GO" id="GO:0004521">
    <property type="term" value="F:RNA endonuclease activity"/>
    <property type="evidence" value="ECO:0007669"/>
    <property type="project" value="InterPro"/>
</dbReference>
<feature type="domain" description="Endoribonuclease YicC-like N-terminal" evidence="6">
    <location>
        <begin position="2"/>
        <end position="154"/>
    </location>
</feature>
<dbReference type="Pfam" id="PF03755">
    <property type="entry name" value="YicC-like_N"/>
    <property type="match status" value="1"/>
</dbReference>
<keyword evidence="9" id="KW-1185">Reference proteome</keyword>
<proteinExistence type="inferred from homology"/>
<protein>
    <submittedName>
        <fullName evidence="8">TIGR00255 family protein</fullName>
    </submittedName>
</protein>
<dbReference type="InterPro" id="IPR013551">
    <property type="entry name" value="YicC-like_C"/>
</dbReference>
<dbReference type="PANTHER" id="PTHR30636:SF3">
    <property type="entry name" value="UPF0701 PROTEIN YICC"/>
    <property type="match status" value="1"/>
</dbReference>
<dbReference type="EMBL" id="JH600070">
    <property type="protein sequence ID" value="EIJ42662.1"/>
    <property type="molecule type" value="Genomic_DNA"/>
</dbReference>
<dbReference type="InterPro" id="IPR013527">
    <property type="entry name" value="YicC-like_N"/>
</dbReference>
<keyword evidence="2" id="KW-0540">Nuclease</keyword>
<sequence>MIRSMTAFAREEQQEAWGKVCWELRSVNHRHLDISLRLPEEFRSLEPIFTECLQQKIKRGKVNGTLYFQASTSAQSALNLNMDLVKQLYKAGCKINEITGQSHPFNALEILRFPGVLDVPTIDIEAVSDVLLKHLNTALKQLIAHREREGAQLALLIRQRCEAIATEVQGIRAELPQILQGQRERLLNRLSELKELDNDRVEQEMVILAQKMDVAEELDRLETHLLEVKEIFNQDEPVGRRLDFLVQELHREANTLGSKANHISTTHCSIELKVLIEQIREQTQNIE</sequence>
<dbReference type="RefSeq" id="WP_002685805.1">
    <property type="nucleotide sequence ID" value="NZ_JH600070.1"/>
</dbReference>
<dbReference type="InterPro" id="IPR005229">
    <property type="entry name" value="YicC/YloC-like"/>
</dbReference>
<dbReference type="NCBIfam" id="TIGR00255">
    <property type="entry name" value="YicC/YloC family endoribonuclease"/>
    <property type="match status" value="1"/>
</dbReference>
<accession>I3CGB9</accession>
<evidence type="ECO:0000256" key="5">
    <source>
        <dbReference type="ARBA" id="ARBA00035648"/>
    </source>
</evidence>
<dbReference type="Proteomes" id="UP000005744">
    <property type="component" value="Unassembled WGS sequence"/>
</dbReference>
<keyword evidence="3" id="KW-0255">Endonuclease</keyword>
<keyword evidence="4" id="KW-0378">Hydrolase</keyword>
<comment type="similarity">
    <text evidence="5">Belongs to the YicC/YloC family.</text>
</comment>
<comment type="cofactor">
    <cofactor evidence="1">
        <name>a divalent metal cation</name>
        <dbReference type="ChEBI" id="CHEBI:60240"/>
    </cofactor>
</comment>
<evidence type="ECO:0000256" key="4">
    <source>
        <dbReference type="ARBA" id="ARBA00022801"/>
    </source>
</evidence>
<dbReference type="PANTHER" id="PTHR30636">
    <property type="entry name" value="UPF0701 PROTEIN YICC"/>
    <property type="match status" value="1"/>
</dbReference>
<evidence type="ECO:0000259" key="7">
    <source>
        <dbReference type="Pfam" id="PF08340"/>
    </source>
</evidence>
<gene>
    <name evidence="8" type="ORF">BegalDRAFT_1787</name>
</gene>
<dbReference type="AlphaFoldDB" id="I3CGB9"/>
<dbReference type="OrthoDB" id="9771229at2"/>
<evidence type="ECO:0000313" key="9">
    <source>
        <dbReference type="Proteomes" id="UP000005744"/>
    </source>
</evidence>
<dbReference type="Pfam" id="PF08340">
    <property type="entry name" value="YicC-like_C"/>
    <property type="match status" value="1"/>
</dbReference>
<evidence type="ECO:0000256" key="1">
    <source>
        <dbReference type="ARBA" id="ARBA00001968"/>
    </source>
</evidence>
<evidence type="ECO:0000256" key="3">
    <source>
        <dbReference type="ARBA" id="ARBA00022759"/>
    </source>
</evidence>
<organism evidence="8 9">
    <name type="scientific">Beggiatoa alba B18LD</name>
    <dbReference type="NCBI Taxonomy" id="395493"/>
    <lineage>
        <taxon>Bacteria</taxon>
        <taxon>Pseudomonadati</taxon>
        <taxon>Pseudomonadota</taxon>
        <taxon>Gammaproteobacteria</taxon>
        <taxon>Thiotrichales</taxon>
        <taxon>Thiotrichaceae</taxon>
        <taxon>Beggiatoa</taxon>
    </lineage>
</organism>
<name>I3CGB9_9GAMM</name>
<dbReference type="eggNOG" id="COG1561">
    <property type="taxonomic scope" value="Bacteria"/>
</dbReference>
<dbReference type="HOGENOM" id="CLU_076609_0_0_6"/>
<evidence type="ECO:0000259" key="6">
    <source>
        <dbReference type="Pfam" id="PF03755"/>
    </source>
</evidence>
<reference evidence="8 9" key="1">
    <citation type="submission" date="2011-11" db="EMBL/GenBank/DDBJ databases">
        <title>Improved High-Quality Draft sequence of Beggiatoa alba B18lD.</title>
        <authorList>
            <consortium name="US DOE Joint Genome Institute"/>
            <person name="Lucas S."/>
            <person name="Han J."/>
            <person name="Lapidus A."/>
            <person name="Cheng J.-F."/>
            <person name="Goodwin L."/>
            <person name="Pitluck S."/>
            <person name="Peters L."/>
            <person name="Mikhailova N."/>
            <person name="Held B."/>
            <person name="Detter J.C."/>
            <person name="Han C."/>
            <person name="Tapia R."/>
            <person name="Land M."/>
            <person name="Hauser L."/>
            <person name="Kyrpides N."/>
            <person name="Ivanova N."/>
            <person name="Pagani I."/>
            <person name="Samuel K."/>
            <person name="Teske A."/>
            <person name="Mueller J."/>
            <person name="Woyke T."/>
        </authorList>
    </citation>
    <scope>NUCLEOTIDE SEQUENCE [LARGE SCALE GENOMIC DNA]</scope>
    <source>
        <strain evidence="8 9">B18LD</strain>
    </source>
</reference>
<dbReference type="GO" id="GO:0016787">
    <property type="term" value="F:hydrolase activity"/>
    <property type="evidence" value="ECO:0007669"/>
    <property type="project" value="UniProtKB-KW"/>
</dbReference>
<dbReference type="STRING" id="395493.BegalDRAFT_1787"/>
<evidence type="ECO:0000313" key="8">
    <source>
        <dbReference type="EMBL" id="EIJ42662.1"/>
    </source>
</evidence>
<feature type="domain" description="Endoribonuclease YicC-like C-terminal" evidence="7">
    <location>
        <begin position="171"/>
        <end position="287"/>
    </location>
</feature>
<evidence type="ECO:0000256" key="2">
    <source>
        <dbReference type="ARBA" id="ARBA00022722"/>
    </source>
</evidence>